<feature type="signal peptide" evidence="1">
    <location>
        <begin position="1"/>
        <end position="28"/>
    </location>
</feature>
<dbReference type="Pfam" id="PF04170">
    <property type="entry name" value="NlpE"/>
    <property type="match status" value="1"/>
</dbReference>
<dbReference type="Gene3D" id="2.40.128.640">
    <property type="match status" value="1"/>
</dbReference>
<dbReference type="Proteomes" id="UP000646745">
    <property type="component" value="Unassembled WGS sequence"/>
</dbReference>
<protein>
    <recommendedName>
        <fullName evidence="4">Copper resistance protein NlpE</fullName>
    </recommendedName>
</protein>
<evidence type="ECO:0008006" key="4">
    <source>
        <dbReference type="Google" id="ProtNLM"/>
    </source>
</evidence>
<dbReference type="RefSeq" id="WP_189444755.1">
    <property type="nucleotide sequence ID" value="NZ_BMZI01000004.1"/>
</dbReference>
<dbReference type="InterPro" id="IPR007298">
    <property type="entry name" value="Cu-R_lipoprotein_NlpE"/>
</dbReference>
<reference evidence="3" key="1">
    <citation type="journal article" date="2019" name="Int. J. Syst. Evol. Microbiol.">
        <title>The Global Catalogue of Microorganisms (GCM) 10K type strain sequencing project: providing services to taxonomists for standard genome sequencing and annotation.</title>
        <authorList>
            <consortium name="The Broad Institute Genomics Platform"/>
            <consortium name="The Broad Institute Genome Sequencing Center for Infectious Disease"/>
            <person name="Wu L."/>
            <person name="Ma J."/>
        </authorList>
    </citation>
    <scope>NUCLEOTIDE SEQUENCE [LARGE SCALE GENOMIC DNA]</scope>
    <source>
        <strain evidence="3">KCTC 32998</strain>
    </source>
</reference>
<keyword evidence="3" id="KW-1185">Reference proteome</keyword>
<evidence type="ECO:0000313" key="2">
    <source>
        <dbReference type="EMBL" id="GHB22916.1"/>
    </source>
</evidence>
<evidence type="ECO:0000313" key="3">
    <source>
        <dbReference type="Proteomes" id="UP000646745"/>
    </source>
</evidence>
<dbReference type="EMBL" id="BMZI01000004">
    <property type="protein sequence ID" value="GHB22916.1"/>
    <property type="molecule type" value="Genomic_DNA"/>
</dbReference>
<feature type="chain" id="PRO_5047203629" description="Copper resistance protein NlpE" evidence="1">
    <location>
        <begin position="29"/>
        <end position="147"/>
    </location>
</feature>
<name>A0ABQ3E145_9GAMM</name>
<comment type="caution">
    <text evidence="2">The sequence shown here is derived from an EMBL/GenBank/DDBJ whole genome shotgun (WGS) entry which is preliminary data.</text>
</comment>
<sequence length="147" mass="15549">MKMHGRSIAPARSLALGLVLGMALSACSSTPPSPYEKAAGEYEGVLPCADCSGINVDLQMMNMDDTGGAYVLRSLYQGKSAEPMVTKGNYLVLEGAGPQQLPIVYELKGAGGNTIYYLRPLDNGDLEVLDTGMQAMPSGADMTLKRQ</sequence>
<accession>A0ABQ3E145</accession>
<organism evidence="2 3">
    <name type="scientific">Salinicola rhizosphaerae</name>
    <dbReference type="NCBI Taxonomy" id="1443141"/>
    <lineage>
        <taxon>Bacteria</taxon>
        <taxon>Pseudomonadati</taxon>
        <taxon>Pseudomonadota</taxon>
        <taxon>Gammaproteobacteria</taxon>
        <taxon>Oceanospirillales</taxon>
        <taxon>Halomonadaceae</taxon>
        <taxon>Salinicola</taxon>
    </lineage>
</organism>
<proteinExistence type="predicted"/>
<gene>
    <name evidence="2" type="ORF">GCM10009038_22410</name>
</gene>
<dbReference type="PROSITE" id="PS51257">
    <property type="entry name" value="PROKAR_LIPOPROTEIN"/>
    <property type="match status" value="1"/>
</dbReference>
<keyword evidence="1" id="KW-0732">Signal</keyword>
<evidence type="ECO:0000256" key="1">
    <source>
        <dbReference type="SAM" id="SignalP"/>
    </source>
</evidence>